<organism evidence="1 2">
    <name type="scientific">Nesterenkonia xinjiangensis</name>
    <dbReference type="NCBI Taxonomy" id="225327"/>
    <lineage>
        <taxon>Bacteria</taxon>
        <taxon>Bacillati</taxon>
        <taxon>Actinomycetota</taxon>
        <taxon>Actinomycetes</taxon>
        <taxon>Micrococcales</taxon>
        <taxon>Micrococcaceae</taxon>
        <taxon>Nesterenkonia</taxon>
    </lineage>
</organism>
<proteinExistence type="predicted"/>
<dbReference type="Proteomes" id="UP000535437">
    <property type="component" value="Unassembled WGS sequence"/>
</dbReference>
<accession>A0A7Z0K9L1</accession>
<reference evidence="1 2" key="1">
    <citation type="submission" date="2020-07" db="EMBL/GenBank/DDBJ databases">
        <title>Sequencing the genomes of 1000 actinobacteria strains.</title>
        <authorList>
            <person name="Klenk H.-P."/>
        </authorList>
    </citation>
    <scope>NUCLEOTIDE SEQUENCE [LARGE SCALE GENOMIC DNA]</scope>
    <source>
        <strain evidence="1 2">DSM 15475</strain>
    </source>
</reference>
<gene>
    <name evidence="1" type="ORF">HNR09_000741</name>
</gene>
<protein>
    <submittedName>
        <fullName evidence="1">Uncharacterized protein</fullName>
    </submittedName>
</protein>
<keyword evidence="2" id="KW-1185">Reference proteome</keyword>
<dbReference type="RefSeq" id="WP_179540828.1">
    <property type="nucleotide sequence ID" value="NZ_BAAALL010000004.1"/>
</dbReference>
<sequence>MKQFTLNHHGLNLVVEVDQGALFWYRVRLIIDNDVADERNLFWGTTRLRANHAQPVTVDVTAGFFGARRVVLRDGTQSVAFTKDR</sequence>
<name>A0A7Z0K9L1_9MICC</name>
<evidence type="ECO:0000313" key="1">
    <source>
        <dbReference type="EMBL" id="NYJ77330.1"/>
    </source>
</evidence>
<evidence type="ECO:0000313" key="2">
    <source>
        <dbReference type="Proteomes" id="UP000535437"/>
    </source>
</evidence>
<comment type="caution">
    <text evidence="1">The sequence shown here is derived from an EMBL/GenBank/DDBJ whole genome shotgun (WGS) entry which is preliminary data.</text>
</comment>
<dbReference type="EMBL" id="JACCFY010000001">
    <property type="protein sequence ID" value="NYJ77330.1"/>
    <property type="molecule type" value="Genomic_DNA"/>
</dbReference>
<dbReference type="AlphaFoldDB" id="A0A7Z0K9L1"/>